<dbReference type="AlphaFoldDB" id="A0A0E9NSB9"/>
<protein>
    <submittedName>
        <fullName evidence="2">Uncharacterized protein</fullName>
    </submittedName>
</protein>
<reference evidence="2 3" key="3">
    <citation type="journal article" date="2015" name="Genome Announc.">
        <title>Draft Genome Sequence of the Archiascomycetous Yeast Saitoella complicata.</title>
        <authorList>
            <person name="Yamauchi K."/>
            <person name="Kondo S."/>
            <person name="Hamamoto M."/>
            <person name="Takahashi Y."/>
            <person name="Ogura Y."/>
            <person name="Hayashi T."/>
            <person name="Nishida H."/>
        </authorList>
    </citation>
    <scope>NUCLEOTIDE SEQUENCE [LARGE SCALE GENOMIC DNA]</scope>
    <source>
        <strain evidence="2 3">NRRL Y-17804</strain>
    </source>
</reference>
<feature type="compositionally biased region" description="Pro residues" evidence="1">
    <location>
        <begin position="24"/>
        <end position="41"/>
    </location>
</feature>
<reference evidence="2 3" key="1">
    <citation type="journal article" date="2011" name="J. Gen. Appl. Microbiol.">
        <title>Draft genome sequencing of the enigmatic yeast Saitoella complicata.</title>
        <authorList>
            <person name="Nishida H."/>
            <person name="Hamamoto M."/>
            <person name="Sugiyama J."/>
        </authorList>
    </citation>
    <scope>NUCLEOTIDE SEQUENCE [LARGE SCALE GENOMIC DNA]</scope>
    <source>
        <strain evidence="2 3">NRRL Y-17804</strain>
    </source>
</reference>
<organism evidence="2 3">
    <name type="scientific">Saitoella complicata (strain BCRC 22490 / CBS 7301 / JCM 7358 / NBRC 10748 / NRRL Y-17804)</name>
    <dbReference type="NCBI Taxonomy" id="698492"/>
    <lineage>
        <taxon>Eukaryota</taxon>
        <taxon>Fungi</taxon>
        <taxon>Dikarya</taxon>
        <taxon>Ascomycota</taxon>
        <taxon>Taphrinomycotina</taxon>
        <taxon>Taphrinomycotina incertae sedis</taxon>
        <taxon>Saitoella</taxon>
    </lineage>
</organism>
<comment type="caution">
    <text evidence="2">The sequence shown here is derived from an EMBL/GenBank/DDBJ whole genome shotgun (WGS) entry which is preliminary data.</text>
</comment>
<evidence type="ECO:0000313" key="2">
    <source>
        <dbReference type="EMBL" id="GAO52749.1"/>
    </source>
</evidence>
<keyword evidence="3" id="KW-1185">Reference proteome</keyword>
<sequence length="95" mass="10644">MGSMSSWMSLMLDLRRAHASKNPIPTPPPSPAPPDTSPHPPQLSLHSSSQRPTTPLARFGLALFFKHHPQIQHTNLKAISRSYFVPFLRQLLIVE</sequence>
<evidence type="ECO:0000256" key="1">
    <source>
        <dbReference type="SAM" id="MobiDB-lite"/>
    </source>
</evidence>
<proteinExistence type="predicted"/>
<gene>
    <name evidence="2" type="ORF">G7K_6818-t1</name>
</gene>
<reference evidence="2 3" key="2">
    <citation type="journal article" date="2014" name="J. Gen. Appl. Microbiol.">
        <title>The early diverging ascomycetous budding yeast Saitoella complicata has three histone deacetylases belonging to the Clr6, Hos2, and Rpd3 lineages.</title>
        <authorList>
            <person name="Nishida H."/>
            <person name="Matsumoto T."/>
            <person name="Kondo S."/>
            <person name="Hamamoto M."/>
            <person name="Yoshikawa H."/>
        </authorList>
    </citation>
    <scope>NUCLEOTIDE SEQUENCE [LARGE SCALE GENOMIC DNA]</scope>
    <source>
        <strain evidence="2 3">NRRL Y-17804</strain>
    </source>
</reference>
<accession>A0A0E9NSB9</accession>
<dbReference type="Proteomes" id="UP000033140">
    <property type="component" value="Unassembled WGS sequence"/>
</dbReference>
<name>A0A0E9NSB9_SAICN</name>
<evidence type="ECO:0000313" key="3">
    <source>
        <dbReference type="Proteomes" id="UP000033140"/>
    </source>
</evidence>
<dbReference type="EMBL" id="BACD03000084">
    <property type="protein sequence ID" value="GAO52749.1"/>
    <property type="molecule type" value="Genomic_DNA"/>
</dbReference>
<feature type="region of interest" description="Disordered" evidence="1">
    <location>
        <begin position="18"/>
        <end position="53"/>
    </location>
</feature>